<evidence type="ECO:0000256" key="1">
    <source>
        <dbReference type="SAM" id="Phobius"/>
    </source>
</evidence>
<keyword evidence="1" id="KW-1133">Transmembrane helix</keyword>
<proteinExistence type="predicted"/>
<dbReference type="Proteomes" id="UP000589351">
    <property type="component" value="Unassembled WGS sequence"/>
</dbReference>
<accession>A0A6V7RHX4</accession>
<keyword evidence="3" id="KW-1185">Reference proteome</keyword>
<comment type="caution">
    <text evidence="2">The sequence shown here is derived from an EMBL/GenBank/DDBJ whole genome shotgun (WGS) entry which is preliminary data.</text>
</comment>
<keyword evidence="1" id="KW-0812">Transmembrane</keyword>
<organism evidence="2 3">
    <name type="scientific">Jeotgalicoccus meleagridis</name>
    <dbReference type="NCBI Taxonomy" id="2759181"/>
    <lineage>
        <taxon>Bacteria</taxon>
        <taxon>Bacillati</taxon>
        <taxon>Bacillota</taxon>
        <taxon>Bacilli</taxon>
        <taxon>Bacillales</taxon>
        <taxon>Staphylococcaceae</taxon>
        <taxon>Jeotgalicoccus</taxon>
    </lineage>
</organism>
<gene>
    <name evidence="2" type="ORF">JEODO184_01149</name>
</gene>
<dbReference type="EMBL" id="CAJEWD010000008">
    <property type="protein sequence ID" value="CAD2077421.1"/>
    <property type="molecule type" value="Genomic_DNA"/>
</dbReference>
<name>A0A6V7RHX4_9STAP</name>
<keyword evidence="1" id="KW-0472">Membrane</keyword>
<dbReference type="AlphaFoldDB" id="A0A6V7RHX4"/>
<feature type="transmembrane region" description="Helical" evidence="1">
    <location>
        <begin position="64"/>
        <end position="82"/>
    </location>
</feature>
<evidence type="ECO:0000313" key="2">
    <source>
        <dbReference type="EMBL" id="CAD2077421.1"/>
    </source>
</evidence>
<sequence length="83" mass="9176">MRIGILILSVVNLVYLITTFAANDLTNIYLSPFGLPHYIAIALALLSVLVLIITKSGEGRDKKLLLSSMIINIVGIFLIRIFF</sequence>
<feature type="transmembrane region" description="Helical" evidence="1">
    <location>
        <begin position="5"/>
        <end position="23"/>
    </location>
</feature>
<evidence type="ECO:0000313" key="3">
    <source>
        <dbReference type="Proteomes" id="UP000589351"/>
    </source>
</evidence>
<feature type="transmembrane region" description="Helical" evidence="1">
    <location>
        <begin position="35"/>
        <end position="52"/>
    </location>
</feature>
<dbReference type="RefSeq" id="WP_185125678.1">
    <property type="nucleotide sequence ID" value="NZ_CAJEWD010000008.1"/>
</dbReference>
<protein>
    <submittedName>
        <fullName evidence="2">Uncharacterized protein</fullName>
    </submittedName>
</protein>
<reference evidence="2 3" key="1">
    <citation type="submission" date="2020-07" db="EMBL/GenBank/DDBJ databases">
        <authorList>
            <person name="Criscuolo A."/>
        </authorList>
    </citation>
    <scope>NUCLEOTIDE SEQUENCE [LARGE SCALE GENOMIC DNA]</scope>
    <source>
        <strain evidence="2">CIP111649</strain>
    </source>
</reference>